<dbReference type="PANTHER" id="PTHR15135">
    <property type="entry name" value="STAC"/>
    <property type="match status" value="1"/>
</dbReference>
<dbReference type="VEuPathDB" id="VectorBase:GPAI010380"/>
<name>A0A1A9ZCB9_GLOPL</name>
<dbReference type="PROSITE" id="PS50081">
    <property type="entry name" value="ZF_DAG_PE_2"/>
    <property type="match status" value="1"/>
</dbReference>
<evidence type="ECO:0000256" key="5">
    <source>
        <dbReference type="ARBA" id="ARBA00022723"/>
    </source>
</evidence>
<dbReference type="AlphaFoldDB" id="A0A1A9ZCB9"/>
<evidence type="ECO:0000256" key="6">
    <source>
        <dbReference type="ARBA" id="ARBA00022737"/>
    </source>
</evidence>
<dbReference type="SMART" id="SM00109">
    <property type="entry name" value="C1"/>
    <property type="match status" value="1"/>
</dbReference>
<proteinExistence type="predicted"/>
<dbReference type="InterPro" id="IPR039688">
    <property type="entry name" value="STAC1/2/3"/>
</dbReference>
<feature type="region of interest" description="Disordered" evidence="10">
    <location>
        <begin position="1"/>
        <end position="23"/>
    </location>
</feature>
<dbReference type="GO" id="GO:0005737">
    <property type="term" value="C:cytoplasm"/>
    <property type="evidence" value="ECO:0007669"/>
    <property type="project" value="UniProtKB-SubCell"/>
</dbReference>
<evidence type="ECO:0000313" key="13">
    <source>
        <dbReference type="Proteomes" id="UP000092445"/>
    </source>
</evidence>
<evidence type="ECO:0000256" key="7">
    <source>
        <dbReference type="ARBA" id="ARBA00022771"/>
    </source>
</evidence>
<dbReference type="GO" id="GO:0008270">
    <property type="term" value="F:zinc ion binding"/>
    <property type="evidence" value="ECO:0007669"/>
    <property type="project" value="UniProtKB-KW"/>
</dbReference>
<feature type="compositionally biased region" description="Acidic residues" evidence="10">
    <location>
        <begin position="70"/>
        <end position="88"/>
    </location>
</feature>
<dbReference type="InterPro" id="IPR002219">
    <property type="entry name" value="PKC_DAG/PE"/>
</dbReference>
<dbReference type="Pfam" id="PF00130">
    <property type="entry name" value="C1_1"/>
    <property type="match status" value="1"/>
</dbReference>
<evidence type="ECO:0000256" key="2">
    <source>
        <dbReference type="ARBA" id="ARBA00004496"/>
    </source>
</evidence>
<evidence type="ECO:0000256" key="10">
    <source>
        <dbReference type="SAM" id="MobiDB-lite"/>
    </source>
</evidence>
<dbReference type="SUPFAM" id="SSF57889">
    <property type="entry name" value="Cysteine-rich domain"/>
    <property type="match status" value="1"/>
</dbReference>
<dbReference type="GO" id="GO:1903078">
    <property type="term" value="P:positive regulation of protein localization to plasma membrane"/>
    <property type="evidence" value="ECO:0007669"/>
    <property type="project" value="TreeGrafter"/>
</dbReference>
<reference evidence="12" key="2">
    <citation type="submission" date="2020-05" db="UniProtKB">
        <authorList>
            <consortium name="EnsemblMetazoa"/>
        </authorList>
    </citation>
    <scope>IDENTIFICATION</scope>
    <source>
        <strain evidence="12">IAEA</strain>
    </source>
</reference>
<evidence type="ECO:0000256" key="8">
    <source>
        <dbReference type="ARBA" id="ARBA00022833"/>
    </source>
</evidence>
<dbReference type="EnsemblMetazoa" id="GPAI010380-RA">
    <property type="protein sequence ID" value="GPAI010380-PA"/>
    <property type="gene ID" value="GPAI010380"/>
</dbReference>
<dbReference type="InterPro" id="IPR046349">
    <property type="entry name" value="C1-like_sf"/>
</dbReference>
<dbReference type="CDD" id="cd20817">
    <property type="entry name" value="C1_Stac"/>
    <property type="match status" value="1"/>
</dbReference>
<dbReference type="Gene3D" id="3.30.60.20">
    <property type="match status" value="1"/>
</dbReference>
<dbReference type="GO" id="GO:0003009">
    <property type="term" value="P:skeletal muscle contraction"/>
    <property type="evidence" value="ECO:0007669"/>
    <property type="project" value="TreeGrafter"/>
</dbReference>
<dbReference type="STRING" id="7398.A0A1A9ZCB9"/>
<keyword evidence="3" id="KW-1003">Cell membrane</keyword>
<keyword evidence="6" id="KW-0677">Repeat</keyword>
<evidence type="ECO:0000256" key="3">
    <source>
        <dbReference type="ARBA" id="ARBA00022475"/>
    </source>
</evidence>
<keyword evidence="7" id="KW-0863">Zinc-finger</keyword>
<keyword evidence="9" id="KW-0472">Membrane</keyword>
<evidence type="ECO:0000256" key="9">
    <source>
        <dbReference type="ARBA" id="ARBA00023136"/>
    </source>
</evidence>
<dbReference type="Proteomes" id="UP000092445">
    <property type="component" value="Unassembled WGS sequence"/>
</dbReference>
<organism evidence="12 13">
    <name type="scientific">Glossina pallidipes</name>
    <name type="common">Tsetse fly</name>
    <dbReference type="NCBI Taxonomy" id="7398"/>
    <lineage>
        <taxon>Eukaryota</taxon>
        <taxon>Metazoa</taxon>
        <taxon>Ecdysozoa</taxon>
        <taxon>Arthropoda</taxon>
        <taxon>Hexapoda</taxon>
        <taxon>Insecta</taxon>
        <taxon>Pterygota</taxon>
        <taxon>Neoptera</taxon>
        <taxon>Endopterygota</taxon>
        <taxon>Diptera</taxon>
        <taxon>Brachycera</taxon>
        <taxon>Muscomorpha</taxon>
        <taxon>Hippoboscoidea</taxon>
        <taxon>Glossinidae</taxon>
        <taxon>Glossina</taxon>
    </lineage>
</organism>
<dbReference type="PROSITE" id="PS00479">
    <property type="entry name" value="ZF_DAG_PE_1"/>
    <property type="match status" value="1"/>
</dbReference>
<keyword evidence="8" id="KW-0862">Zinc</keyword>
<dbReference type="PANTHER" id="PTHR15135:SF7">
    <property type="entry name" value="STAC-LIKE, ISOFORM J"/>
    <property type="match status" value="1"/>
</dbReference>
<evidence type="ECO:0000256" key="4">
    <source>
        <dbReference type="ARBA" id="ARBA00022490"/>
    </source>
</evidence>
<comment type="subcellular location">
    <subcellularLocation>
        <location evidence="1">Cell membrane</location>
        <topology evidence="1">Peripheral membrane protein</topology>
        <orientation evidence="1">Cytoplasmic side</orientation>
    </subcellularLocation>
    <subcellularLocation>
        <location evidence="2">Cytoplasm</location>
    </subcellularLocation>
</comment>
<keyword evidence="5" id="KW-0479">Metal-binding</keyword>
<dbReference type="FunFam" id="3.30.60.20:FF:000056">
    <property type="entry name" value="Uncharacterized protein, isoform C"/>
    <property type="match status" value="1"/>
</dbReference>
<feature type="region of interest" description="Disordered" evidence="10">
    <location>
        <begin position="55"/>
        <end position="113"/>
    </location>
</feature>
<feature type="domain" description="Phorbol-ester/DAG-type" evidence="11">
    <location>
        <begin position="113"/>
        <end position="162"/>
    </location>
</feature>
<protein>
    <recommendedName>
        <fullName evidence="11">Phorbol-ester/DAG-type domain-containing protein</fullName>
    </recommendedName>
</protein>
<evidence type="ECO:0000313" key="12">
    <source>
        <dbReference type="EnsemblMetazoa" id="GPAI010380-PA"/>
    </source>
</evidence>
<reference evidence="13" key="1">
    <citation type="submission" date="2014-03" db="EMBL/GenBank/DDBJ databases">
        <authorList>
            <person name="Aksoy S."/>
            <person name="Warren W."/>
            <person name="Wilson R.K."/>
        </authorList>
    </citation>
    <scope>NUCLEOTIDE SEQUENCE [LARGE SCALE GENOMIC DNA]</scope>
    <source>
        <strain evidence="13">IAEA</strain>
    </source>
</reference>
<accession>A0A1A9ZCB9</accession>
<evidence type="ECO:0000256" key="1">
    <source>
        <dbReference type="ARBA" id="ARBA00004413"/>
    </source>
</evidence>
<keyword evidence="4" id="KW-0963">Cytoplasm</keyword>
<sequence>MKELFVSKVDPGSPRAERKLSAATAPSMKTKWLKAIKSLKPASGSAVQADSIFTTFPAAPTSDDGRDITNDDDNDDDDDDDDEDDDVDEGMHRWRNGAGGVSSQPIRPSEDGSHHLQEYTYKKITACDVCSQILRGHTRQGLRCRICKLNAHGDCAGQLPRCQPKQKLLRRQKSTSELENRIEAEEEIDEDTTKEIFNDVETANDSNQSPRKFRQKTPFIDRITKLGIDILNYCKILAKSKSSKSNFIELLEL</sequence>
<dbReference type="GO" id="GO:0005886">
    <property type="term" value="C:plasma membrane"/>
    <property type="evidence" value="ECO:0007669"/>
    <property type="project" value="UniProtKB-SubCell"/>
</dbReference>
<keyword evidence="13" id="KW-1185">Reference proteome</keyword>
<evidence type="ECO:0000259" key="11">
    <source>
        <dbReference type="PROSITE" id="PS50081"/>
    </source>
</evidence>